<sequence length="532" mass="56926">MHNNCSAIEKDTMSAIDFNKAAYFPLEGSYRETNNATRLGDLDPRMPISVTLLLRYEKDPGSYKVRAAIKTREQFAAQFHASEADIQLVEAFAGHFGLNIIEELPEQRLIHLQGTVDAFERAFRVQLSTCCNAEGIVFRGRIGNIHLPEQLLPVVEAVFGLDDRPAAAPKYRIAKKDGQFIAHSALPGSFYPNQLSDIYGFPKKGTGAGQSIAIIELGGGYRIEDINTYFKQLKLPIPKVVEVLVDGGANAPTTADSADAEVMLDIEVAAAIAPDAAIVVYFAPNTDKGFFNAIQTAIHDTTHNPTILSISWGASEKNWTEQSLKAFNEAFQAAAMLGVTVCAAAGDNGSADGEQDGKVHVDFPASSPFVLGCGGTTLTTKDKKVESEIVWHNIDGGATGGGVSEFFPKPNYQDPINVPVSLNNNFAGRGVPDIAANADPGTGYRVRVDGQDLVIGGTSAVAPLMAGLIARINEQKGKPVGFIHPKLYSAKSAYQYRDIVLGDNKTVTGAKGYVATPGWDACTGWGVLFALS</sequence>
<evidence type="ECO:0000256" key="6">
    <source>
        <dbReference type="ARBA" id="ARBA00022837"/>
    </source>
</evidence>
<dbReference type="SUPFAM" id="SSF52743">
    <property type="entry name" value="Subtilisin-like"/>
    <property type="match status" value="1"/>
</dbReference>
<protein>
    <submittedName>
        <fullName evidence="9">Kumamolisin. Serine peptidase. MEROPS family S53</fullName>
    </submittedName>
</protein>
<evidence type="ECO:0000259" key="8">
    <source>
        <dbReference type="PROSITE" id="PS51695"/>
    </source>
</evidence>
<dbReference type="InterPro" id="IPR000209">
    <property type="entry name" value="Peptidase_S8/S53_dom"/>
</dbReference>
<dbReference type="GO" id="GO:0004252">
    <property type="term" value="F:serine-type endopeptidase activity"/>
    <property type="evidence" value="ECO:0007669"/>
    <property type="project" value="InterPro"/>
</dbReference>
<keyword evidence="2" id="KW-0645">Protease</keyword>
<evidence type="ECO:0000256" key="3">
    <source>
        <dbReference type="ARBA" id="ARBA00022723"/>
    </source>
</evidence>
<evidence type="ECO:0000313" key="9">
    <source>
        <dbReference type="EMBL" id="SDX54841.1"/>
    </source>
</evidence>
<organism evidence="9 10">
    <name type="scientific">Hydrobacter penzbergensis</name>
    <dbReference type="NCBI Taxonomy" id="1235997"/>
    <lineage>
        <taxon>Bacteria</taxon>
        <taxon>Pseudomonadati</taxon>
        <taxon>Bacteroidota</taxon>
        <taxon>Chitinophagia</taxon>
        <taxon>Chitinophagales</taxon>
        <taxon>Chitinophagaceae</taxon>
        <taxon>Hydrobacter</taxon>
    </lineage>
</organism>
<dbReference type="PANTHER" id="PTHR14218:SF15">
    <property type="entry name" value="TRIPEPTIDYL-PEPTIDASE 1"/>
    <property type="match status" value="1"/>
</dbReference>
<evidence type="ECO:0000256" key="7">
    <source>
        <dbReference type="ARBA" id="ARBA00023145"/>
    </source>
</evidence>
<evidence type="ECO:0000256" key="1">
    <source>
        <dbReference type="ARBA" id="ARBA00001913"/>
    </source>
</evidence>
<dbReference type="AlphaFoldDB" id="A0A8X8IIP1"/>
<keyword evidence="6" id="KW-0106">Calcium</keyword>
<dbReference type="GO" id="GO:0006508">
    <property type="term" value="P:proteolysis"/>
    <property type="evidence" value="ECO:0007669"/>
    <property type="project" value="UniProtKB-KW"/>
</dbReference>
<gene>
    <name evidence="9" type="ORF">SAMN05444410_11961</name>
</gene>
<dbReference type="InterPro" id="IPR050819">
    <property type="entry name" value="Tripeptidyl-peptidase_I"/>
</dbReference>
<dbReference type="EMBL" id="FNNO01000019">
    <property type="protein sequence ID" value="SDX54841.1"/>
    <property type="molecule type" value="Genomic_DNA"/>
</dbReference>
<dbReference type="Pfam" id="PF00082">
    <property type="entry name" value="Peptidase_S8"/>
    <property type="match status" value="1"/>
</dbReference>
<reference evidence="9 10" key="1">
    <citation type="submission" date="2016-10" db="EMBL/GenBank/DDBJ databases">
        <authorList>
            <person name="Varghese N."/>
            <person name="Submissions S."/>
        </authorList>
    </citation>
    <scope>NUCLEOTIDE SEQUENCE [LARGE SCALE GENOMIC DNA]</scope>
    <source>
        <strain evidence="9 10">DSM 25353</strain>
    </source>
</reference>
<proteinExistence type="predicted"/>
<dbReference type="SMART" id="SM00944">
    <property type="entry name" value="Pro-kuma_activ"/>
    <property type="match status" value="1"/>
</dbReference>
<keyword evidence="3" id="KW-0479">Metal-binding</keyword>
<keyword evidence="7" id="KW-0865">Zymogen</keyword>
<dbReference type="GO" id="GO:0046872">
    <property type="term" value="F:metal ion binding"/>
    <property type="evidence" value="ECO:0007669"/>
    <property type="project" value="UniProtKB-KW"/>
</dbReference>
<dbReference type="InterPro" id="IPR036852">
    <property type="entry name" value="Peptidase_S8/S53_dom_sf"/>
</dbReference>
<dbReference type="PANTHER" id="PTHR14218">
    <property type="entry name" value="PROTEASE S8 TRIPEPTIDYL PEPTIDASE I CLN2"/>
    <property type="match status" value="1"/>
</dbReference>
<dbReference type="InterPro" id="IPR015366">
    <property type="entry name" value="S53_propep"/>
</dbReference>
<dbReference type="InterPro" id="IPR030400">
    <property type="entry name" value="Sedolisin_dom"/>
</dbReference>
<keyword evidence="5" id="KW-0720">Serine protease</keyword>
<feature type="domain" description="Peptidase S53" evidence="8">
    <location>
        <begin position="189"/>
        <end position="532"/>
    </location>
</feature>
<dbReference type="GO" id="GO:0008240">
    <property type="term" value="F:tripeptidyl-peptidase activity"/>
    <property type="evidence" value="ECO:0007669"/>
    <property type="project" value="TreeGrafter"/>
</dbReference>
<evidence type="ECO:0000313" key="10">
    <source>
        <dbReference type="Proteomes" id="UP000198711"/>
    </source>
</evidence>
<evidence type="ECO:0000256" key="2">
    <source>
        <dbReference type="ARBA" id="ARBA00022670"/>
    </source>
</evidence>
<dbReference type="CDD" id="cd04056">
    <property type="entry name" value="Peptidases_S53"/>
    <property type="match status" value="1"/>
</dbReference>
<accession>A0A8X8IIP1</accession>
<dbReference type="SUPFAM" id="SSF54897">
    <property type="entry name" value="Protease propeptides/inhibitors"/>
    <property type="match status" value="1"/>
</dbReference>
<comment type="caution">
    <text evidence="9">The sequence shown here is derived from an EMBL/GenBank/DDBJ whole genome shotgun (WGS) entry which is preliminary data.</text>
</comment>
<evidence type="ECO:0000256" key="5">
    <source>
        <dbReference type="ARBA" id="ARBA00022825"/>
    </source>
</evidence>
<keyword evidence="4" id="KW-0378">Hydrolase</keyword>
<dbReference type="PROSITE" id="PS51695">
    <property type="entry name" value="SEDOLISIN"/>
    <property type="match status" value="1"/>
</dbReference>
<dbReference type="Pfam" id="PF09286">
    <property type="entry name" value="Pro-kuma_activ"/>
    <property type="match status" value="1"/>
</dbReference>
<dbReference type="Gene3D" id="3.40.50.200">
    <property type="entry name" value="Peptidase S8/S53 domain"/>
    <property type="match status" value="1"/>
</dbReference>
<dbReference type="CDD" id="cd11377">
    <property type="entry name" value="Pro-peptidase_S53"/>
    <property type="match status" value="1"/>
</dbReference>
<keyword evidence="10" id="KW-1185">Reference proteome</keyword>
<evidence type="ECO:0000256" key="4">
    <source>
        <dbReference type="ARBA" id="ARBA00022801"/>
    </source>
</evidence>
<comment type="cofactor">
    <cofactor evidence="1">
        <name>Ca(2+)</name>
        <dbReference type="ChEBI" id="CHEBI:29108"/>
    </cofactor>
</comment>
<name>A0A8X8IIP1_9BACT</name>
<dbReference type="Proteomes" id="UP000198711">
    <property type="component" value="Unassembled WGS sequence"/>
</dbReference>